<keyword evidence="12" id="KW-1185">Reference proteome</keyword>
<evidence type="ECO:0000256" key="7">
    <source>
        <dbReference type="ARBA" id="ARBA00033000"/>
    </source>
</evidence>
<feature type="signal peptide" evidence="9">
    <location>
        <begin position="1"/>
        <end position="18"/>
    </location>
</feature>
<evidence type="ECO:0000256" key="3">
    <source>
        <dbReference type="ARBA" id="ARBA00012663"/>
    </source>
</evidence>
<dbReference type="InterPro" id="IPR012291">
    <property type="entry name" value="CBM2_carb-bd_dom_sf"/>
</dbReference>
<dbReference type="Gene3D" id="2.60.40.290">
    <property type="match status" value="1"/>
</dbReference>
<keyword evidence="5" id="KW-0326">Glycosidase</keyword>
<dbReference type="SUPFAM" id="SSF55545">
    <property type="entry name" value="beta-N-acetylhexosaminidase-like domain"/>
    <property type="match status" value="1"/>
</dbReference>
<proteinExistence type="inferred from homology"/>
<sequence>MQKWKLLFVILLILSTFANSPAQVSVRWELLENRFENPKFHQAKLTLKNESPAEFQSGWKLYFNSVFLSVNPEVKSPDFKIRHLQGDFFVLEGKDKTPQFESGAEIIIEYRSRGPFLKNSHAPEGLIFLKSNGDHFEIKDYEVLEISVNQLAEMAENTPLPIPTLERIYKQNAGLDLLPLNQLPPYLPSPKSWKYTGETLKIKNAGLAVVGDPEFVQASKVLLLAIKDGYRPSVDRTEAPIQIRIVKIGELPEEGYKIKIVDRRVLISASSPKGALYGVQSFLAMMPPTFLTEPGEEFILPQVEITDEPAFGYRGFFLDVARNFQPKSQILKLLDLMAMYKLNVFHFNLANDEGWRLEIPGLPELTEFGSKRGFSEDESEFLWPYYASGADAENSIAGSGFYSLADFQEILAFAKARNIEVIPEFGVPAHSRAAILAMEKRYEKLMKAGNSTEALRYRLADPDDKSSYLSAQNFKGNTVCVCQESTYSFYEKVVTEVKTMYQSAGVELKNWHTGGDEVPGGVWTDSPGCRNFLAKNPEIKFADLNDYFRSRAAEILKKNGLEMSGWEEIGQIHKGNSVAPNPKFADQNWKLYAWNAVAGWGGEDMAYRLANAGYPVVICSSANFYFDLAYDWDPNERGHTWSGVTDLYQAWKTVPGQLYLSHDQTIEGKEWSWEAARESFTKLTPEGKKNIIGVSGQLWTETVKSSEMLEYYLFPKMLGYIERAWVGDPAWSASESEADMKSKRLEEWNVFANLIGQKEIPRLEQLLGGFNQRIPKPGVLVKDGLIYANVQTPGLVIRYTQDSTEPTETSPIYSSPLPHRGGQKLRVFTPAGNAGPVVTLD</sequence>
<reference evidence="12" key="1">
    <citation type="submission" date="2016-10" db="EMBL/GenBank/DDBJ databases">
        <authorList>
            <person name="Varghese N."/>
            <person name="Submissions S."/>
        </authorList>
    </citation>
    <scope>NUCLEOTIDE SEQUENCE [LARGE SCALE GENOMIC DNA]</scope>
    <source>
        <strain evidence="12">DSM 17298</strain>
    </source>
</reference>
<feature type="chain" id="PRO_5009290219" description="beta-N-acetylhexosaminidase" evidence="9">
    <location>
        <begin position="19"/>
        <end position="841"/>
    </location>
</feature>
<feature type="active site" description="Proton donor" evidence="8">
    <location>
        <position position="517"/>
    </location>
</feature>
<evidence type="ECO:0000256" key="2">
    <source>
        <dbReference type="ARBA" id="ARBA00006285"/>
    </source>
</evidence>
<dbReference type="SUPFAM" id="SSF51445">
    <property type="entry name" value="(Trans)glycosidases"/>
    <property type="match status" value="1"/>
</dbReference>
<dbReference type="SUPFAM" id="SSF49384">
    <property type="entry name" value="Carbohydrate-binding domain"/>
    <property type="match status" value="1"/>
</dbReference>
<dbReference type="SMART" id="SM01081">
    <property type="entry name" value="CHB_HEX"/>
    <property type="match status" value="1"/>
</dbReference>
<accession>A0A1H5Y6T0</accession>
<dbReference type="Pfam" id="PF03173">
    <property type="entry name" value="CHB_HEX"/>
    <property type="match status" value="1"/>
</dbReference>
<dbReference type="Pfam" id="PF03174">
    <property type="entry name" value="CHB_HEX_C"/>
    <property type="match status" value="1"/>
</dbReference>
<dbReference type="Pfam" id="PF02838">
    <property type="entry name" value="Glyco_hydro_20b"/>
    <property type="match status" value="1"/>
</dbReference>
<dbReference type="InterPro" id="IPR017853">
    <property type="entry name" value="GH"/>
</dbReference>
<dbReference type="Proteomes" id="UP000236736">
    <property type="component" value="Unassembled WGS sequence"/>
</dbReference>
<evidence type="ECO:0000256" key="6">
    <source>
        <dbReference type="ARBA" id="ARBA00030512"/>
    </source>
</evidence>
<feature type="domain" description="Chitobiase/beta-hexosaminidases N-terminal" evidence="10">
    <location>
        <begin position="22"/>
        <end position="165"/>
    </location>
</feature>
<evidence type="ECO:0000256" key="9">
    <source>
        <dbReference type="SAM" id="SignalP"/>
    </source>
</evidence>
<dbReference type="RefSeq" id="WP_103925494.1">
    <property type="nucleotide sequence ID" value="NZ_FNVR01000017.1"/>
</dbReference>
<evidence type="ECO:0000256" key="5">
    <source>
        <dbReference type="ARBA" id="ARBA00023295"/>
    </source>
</evidence>
<protein>
    <recommendedName>
        <fullName evidence="3">beta-N-acetylhexosaminidase</fullName>
        <ecNumber evidence="3">3.2.1.52</ecNumber>
    </recommendedName>
    <alternativeName>
        <fullName evidence="6">Beta-N-acetylhexosaminidase</fullName>
    </alternativeName>
    <alternativeName>
        <fullName evidence="7">N-acetyl-beta-glucosaminidase</fullName>
    </alternativeName>
</protein>
<dbReference type="InterPro" id="IPR029018">
    <property type="entry name" value="Hex-like_dom2"/>
</dbReference>
<dbReference type="EMBL" id="FNVR01000017">
    <property type="protein sequence ID" value="SEG19648.1"/>
    <property type="molecule type" value="Genomic_DNA"/>
</dbReference>
<evidence type="ECO:0000256" key="4">
    <source>
        <dbReference type="ARBA" id="ARBA00022801"/>
    </source>
</evidence>
<dbReference type="Pfam" id="PF00728">
    <property type="entry name" value="Glyco_hydro_20"/>
    <property type="match status" value="1"/>
</dbReference>
<organism evidence="11 12">
    <name type="scientific">Algoriphagus boritolerans DSM 17298 = JCM 18970</name>
    <dbReference type="NCBI Taxonomy" id="1120964"/>
    <lineage>
        <taxon>Bacteria</taxon>
        <taxon>Pseudomonadati</taxon>
        <taxon>Bacteroidota</taxon>
        <taxon>Cytophagia</taxon>
        <taxon>Cytophagales</taxon>
        <taxon>Cyclobacteriaceae</taxon>
        <taxon>Algoriphagus</taxon>
    </lineage>
</organism>
<gene>
    <name evidence="11" type="ORF">SAMN03080598_02849</name>
</gene>
<name>A0A1H5Y6T0_9BACT</name>
<dbReference type="InterPro" id="IPR025705">
    <property type="entry name" value="Beta_hexosaminidase_sua/sub"/>
</dbReference>
<dbReference type="PRINTS" id="PR00738">
    <property type="entry name" value="GLHYDRLASE20"/>
</dbReference>
<evidence type="ECO:0000256" key="8">
    <source>
        <dbReference type="PIRSR" id="PIRSR625705-1"/>
    </source>
</evidence>
<dbReference type="PANTHER" id="PTHR22600:SF57">
    <property type="entry name" value="BETA-N-ACETYLHEXOSAMINIDASE"/>
    <property type="match status" value="1"/>
</dbReference>
<dbReference type="InterPro" id="IPR015882">
    <property type="entry name" value="HEX_bac_N"/>
</dbReference>
<dbReference type="InterPro" id="IPR015883">
    <property type="entry name" value="Glyco_hydro_20_cat"/>
</dbReference>
<dbReference type="Gene3D" id="2.60.40.10">
    <property type="entry name" value="Immunoglobulins"/>
    <property type="match status" value="1"/>
</dbReference>
<dbReference type="GO" id="GO:0030247">
    <property type="term" value="F:polysaccharide binding"/>
    <property type="evidence" value="ECO:0007669"/>
    <property type="project" value="InterPro"/>
</dbReference>
<dbReference type="InterPro" id="IPR008965">
    <property type="entry name" value="CBM2/CBM3_carb-bd_dom_sf"/>
</dbReference>
<dbReference type="AlphaFoldDB" id="A0A1H5Y6T0"/>
<dbReference type="GO" id="GO:0005975">
    <property type="term" value="P:carbohydrate metabolic process"/>
    <property type="evidence" value="ECO:0007669"/>
    <property type="project" value="InterPro"/>
</dbReference>
<dbReference type="EC" id="3.2.1.52" evidence="3"/>
<dbReference type="GO" id="GO:0004563">
    <property type="term" value="F:beta-N-acetylhexosaminidase activity"/>
    <property type="evidence" value="ECO:0007669"/>
    <property type="project" value="UniProtKB-EC"/>
</dbReference>
<evidence type="ECO:0000313" key="12">
    <source>
        <dbReference type="Proteomes" id="UP000236736"/>
    </source>
</evidence>
<comment type="similarity">
    <text evidence="2">Belongs to the glycosyl hydrolase 20 family.</text>
</comment>
<dbReference type="OrthoDB" id="9763537at2"/>
<dbReference type="Gene3D" id="3.20.20.80">
    <property type="entry name" value="Glycosidases"/>
    <property type="match status" value="1"/>
</dbReference>
<dbReference type="SUPFAM" id="SSF81296">
    <property type="entry name" value="E set domains"/>
    <property type="match status" value="1"/>
</dbReference>
<evidence type="ECO:0000313" key="11">
    <source>
        <dbReference type="EMBL" id="SEG19648.1"/>
    </source>
</evidence>
<dbReference type="GO" id="GO:0030203">
    <property type="term" value="P:glycosaminoglycan metabolic process"/>
    <property type="evidence" value="ECO:0007669"/>
    <property type="project" value="TreeGrafter"/>
</dbReference>
<comment type="catalytic activity">
    <reaction evidence="1">
        <text>Hydrolysis of terminal non-reducing N-acetyl-D-hexosamine residues in N-acetyl-beta-D-hexosaminides.</text>
        <dbReference type="EC" id="3.2.1.52"/>
    </reaction>
</comment>
<keyword evidence="9" id="KW-0732">Signal</keyword>
<dbReference type="InterPro" id="IPR014756">
    <property type="entry name" value="Ig_E-set"/>
</dbReference>
<keyword evidence="4" id="KW-0378">Hydrolase</keyword>
<evidence type="ECO:0000256" key="1">
    <source>
        <dbReference type="ARBA" id="ARBA00001231"/>
    </source>
</evidence>
<dbReference type="Gene3D" id="3.30.379.10">
    <property type="entry name" value="Chitobiase/beta-hexosaminidase domain 2-like"/>
    <property type="match status" value="1"/>
</dbReference>
<dbReference type="InterPro" id="IPR013783">
    <property type="entry name" value="Ig-like_fold"/>
</dbReference>
<dbReference type="GO" id="GO:0016020">
    <property type="term" value="C:membrane"/>
    <property type="evidence" value="ECO:0007669"/>
    <property type="project" value="TreeGrafter"/>
</dbReference>
<dbReference type="PANTHER" id="PTHR22600">
    <property type="entry name" value="BETA-HEXOSAMINIDASE"/>
    <property type="match status" value="1"/>
</dbReference>
<evidence type="ECO:0000259" key="10">
    <source>
        <dbReference type="SMART" id="SM01081"/>
    </source>
</evidence>
<dbReference type="STRING" id="1120964.GCA_001313265_05124"/>
<dbReference type="InterPro" id="IPR004867">
    <property type="entry name" value="CHB_C_dom"/>
</dbReference>
<dbReference type="InterPro" id="IPR004866">
    <property type="entry name" value="CHB/HEX_N_dom"/>
</dbReference>
<dbReference type="CDD" id="cd02847">
    <property type="entry name" value="E_set_Chitobiase_C"/>
    <property type="match status" value="1"/>
</dbReference>